<comment type="caution">
    <text evidence="6">The sequence shown here is derived from an EMBL/GenBank/DDBJ whole genome shotgun (WGS) entry which is preliminary data.</text>
</comment>
<organism evidence="6 7">
    <name type="scientific">Pigmentiphaga soli</name>
    <dbReference type="NCBI Taxonomy" id="1007095"/>
    <lineage>
        <taxon>Bacteria</taxon>
        <taxon>Pseudomonadati</taxon>
        <taxon>Pseudomonadota</taxon>
        <taxon>Betaproteobacteria</taxon>
        <taxon>Burkholderiales</taxon>
        <taxon>Alcaligenaceae</taxon>
        <taxon>Pigmentiphaga</taxon>
    </lineage>
</organism>
<sequence length="150" mass="15341">MPTRLLLPPSRLRRRGLASWMLCGLAAPALAIGGEDGPPVAALPAASAAAQSDLVDFDIPAQPLADALRRYASQSRQPALYQSGVVAGRTSSAVRGRHTAAAALRLLLEGSGLAAEPAGPGPDAAFVLRAVPAPPMTGRRAWPATPGIPR</sequence>
<dbReference type="EMBL" id="BAABFO010000020">
    <property type="protein sequence ID" value="GAA4338798.1"/>
    <property type="molecule type" value="Genomic_DNA"/>
</dbReference>
<feature type="domain" description="Secretin/TonB short N-terminal" evidence="5">
    <location>
        <begin position="77"/>
        <end position="131"/>
    </location>
</feature>
<dbReference type="SMART" id="SM00965">
    <property type="entry name" value="STN"/>
    <property type="match status" value="1"/>
</dbReference>
<proteinExistence type="predicted"/>
<keyword evidence="7" id="KW-1185">Reference proteome</keyword>
<keyword evidence="2" id="KW-0472">Membrane</keyword>
<keyword evidence="1" id="KW-0813">Transport</keyword>
<dbReference type="Gene3D" id="3.55.50.30">
    <property type="match status" value="1"/>
</dbReference>
<keyword evidence="4" id="KW-0732">Signal</keyword>
<accession>A0ABP8HGC0</accession>
<feature type="signal peptide" evidence="4">
    <location>
        <begin position="1"/>
        <end position="31"/>
    </location>
</feature>
<evidence type="ECO:0000256" key="2">
    <source>
        <dbReference type="ARBA" id="ARBA00023136"/>
    </source>
</evidence>
<evidence type="ECO:0000259" key="5">
    <source>
        <dbReference type="SMART" id="SM00965"/>
    </source>
</evidence>
<feature type="chain" id="PRO_5046970227" description="Secretin/TonB short N-terminal domain-containing protein" evidence="4">
    <location>
        <begin position="32"/>
        <end position="150"/>
    </location>
</feature>
<evidence type="ECO:0000256" key="1">
    <source>
        <dbReference type="ARBA" id="ARBA00022448"/>
    </source>
</evidence>
<evidence type="ECO:0000313" key="6">
    <source>
        <dbReference type="EMBL" id="GAA4338798.1"/>
    </source>
</evidence>
<name>A0ABP8HGC0_9BURK</name>
<evidence type="ECO:0000256" key="4">
    <source>
        <dbReference type="SAM" id="SignalP"/>
    </source>
</evidence>
<keyword evidence="3" id="KW-0998">Cell outer membrane</keyword>
<dbReference type="Proteomes" id="UP001501671">
    <property type="component" value="Unassembled WGS sequence"/>
</dbReference>
<evidence type="ECO:0000256" key="3">
    <source>
        <dbReference type="ARBA" id="ARBA00023237"/>
    </source>
</evidence>
<protein>
    <recommendedName>
        <fullName evidence="5">Secretin/TonB short N-terminal domain-containing protein</fullName>
    </recommendedName>
</protein>
<evidence type="ECO:0000313" key="7">
    <source>
        <dbReference type="Proteomes" id="UP001501671"/>
    </source>
</evidence>
<dbReference type="InterPro" id="IPR011662">
    <property type="entry name" value="Secretin/TonB_short_N"/>
</dbReference>
<reference evidence="7" key="1">
    <citation type="journal article" date="2019" name="Int. J. Syst. Evol. Microbiol.">
        <title>The Global Catalogue of Microorganisms (GCM) 10K type strain sequencing project: providing services to taxonomists for standard genome sequencing and annotation.</title>
        <authorList>
            <consortium name="The Broad Institute Genomics Platform"/>
            <consortium name="The Broad Institute Genome Sequencing Center for Infectious Disease"/>
            <person name="Wu L."/>
            <person name="Ma J."/>
        </authorList>
    </citation>
    <scope>NUCLEOTIDE SEQUENCE [LARGE SCALE GENOMIC DNA]</scope>
    <source>
        <strain evidence="7">JCM 17666</strain>
    </source>
</reference>
<gene>
    <name evidence="6" type="ORF">GCM10023144_36240</name>
</gene>